<keyword evidence="1 2" id="KW-0728">SH3 domain</keyword>
<dbReference type="PROSITE" id="PS50002">
    <property type="entry name" value="SH3"/>
    <property type="match status" value="2"/>
</dbReference>
<evidence type="ECO:0000313" key="4">
    <source>
        <dbReference type="Ensembl" id="ENSOMEP00000027877.1"/>
    </source>
</evidence>
<dbReference type="Proteomes" id="UP000261560">
    <property type="component" value="Unplaced"/>
</dbReference>
<evidence type="ECO:0000259" key="3">
    <source>
        <dbReference type="PROSITE" id="PS50002"/>
    </source>
</evidence>
<dbReference type="Ensembl" id="ENSOMET00000000852.1">
    <property type="protein sequence ID" value="ENSOMEP00000027877.1"/>
    <property type="gene ID" value="ENSOMEG00000010591.1"/>
</dbReference>
<dbReference type="PANTHER" id="PTHR46026">
    <property type="entry name" value="RHO-TYPE GUANINE NUCLEOTIDE EXCHANGE FACTOR, ISOFORM F"/>
    <property type="match status" value="1"/>
</dbReference>
<feature type="domain" description="SH3" evidence="3">
    <location>
        <begin position="1"/>
        <end position="56"/>
    </location>
</feature>
<evidence type="ECO:0000256" key="1">
    <source>
        <dbReference type="ARBA" id="ARBA00022443"/>
    </source>
</evidence>
<dbReference type="OMA" id="HTHIKQS"/>
<sequence length="192" mass="21775">MLAQALCSWTAKTDNHLNFNKDDVIHVLEQQENWWLGELNGDRGWFPKTYVSVLGEDESSDLCLLYSESNFIFLFFVLKLNMSCDGATRPSGLCSLTSLSVKFDFCHCTNVSVLFLCALLPEYVALYTYESPQAGDLTFTDGDVILVSKREGEWWSGSTGDRTGLFPHNYVKPKEADVRTCTHTHIKQSFYI</sequence>
<dbReference type="GeneTree" id="ENSGT00940000155936"/>
<dbReference type="PaxDb" id="30732-ENSOMEP00000027877"/>
<dbReference type="SMART" id="SM00326">
    <property type="entry name" value="SH3"/>
    <property type="match status" value="2"/>
</dbReference>
<protein>
    <recommendedName>
        <fullName evidence="3">SH3 domain-containing protein</fullName>
    </recommendedName>
</protein>
<organism evidence="4 5">
    <name type="scientific">Oryzias melastigma</name>
    <name type="common">Marine medaka</name>
    <dbReference type="NCBI Taxonomy" id="30732"/>
    <lineage>
        <taxon>Eukaryota</taxon>
        <taxon>Metazoa</taxon>
        <taxon>Chordata</taxon>
        <taxon>Craniata</taxon>
        <taxon>Vertebrata</taxon>
        <taxon>Euteleostomi</taxon>
        <taxon>Actinopterygii</taxon>
        <taxon>Neopterygii</taxon>
        <taxon>Teleostei</taxon>
        <taxon>Neoteleostei</taxon>
        <taxon>Acanthomorphata</taxon>
        <taxon>Ovalentaria</taxon>
        <taxon>Atherinomorphae</taxon>
        <taxon>Beloniformes</taxon>
        <taxon>Adrianichthyidae</taxon>
        <taxon>Oryziinae</taxon>
        <taxon>Oryzias</taxon>
    </lineage>
</organism>
<dbReference type="CDD" id="cd11838">
    <property type="entry name" value="SH3_Intersectin_3"/>
    <property type="match status" value="1"/>
</dbReference>
<dbReference type="InterPro" id="IPR035738">
    <property type="entry name" value="Intersectin-2_SH3_2"/>
</dbReference>
<dbReference type="InterPro" id="IPR001452">
    <property type="entry name" value="SH3_domain"/>
</dbReference>
<name>A0A3B3DCR4_ORYME</name>
<dbReference type="InterPro" id="IPR036028">
    <property type="entry name" value="SH3-like_dom_sf"/>
</dbReference>
<dbReference type="CDD" id="cd11990">
    <property type="entry name" value="SH3_Intersectin2_2"/>
    <property type="match status" value="1"/>
</dbReference>
<dbReference type="STRING" id="30732.ENSOMEP00000027877"/>
<dbReference type="Pfam" id="PF07653">
    <property type="entry name" value="SH3_2"/>
    <property type="match status" value="2"/>
</dbReference>
<dbReference type="SUPFAM" id="SSF50044">
    <property type="entry name" value="SH3-domain"/>
    <property type="match status" value="2"/>
</dbReference>
<dbReference type="AlphaFoldDB" id="A0A3B3DCR4"/>
<accession>A0A3B3DCR4</accession>
<reference evidence="4" key="1">
    <citation type="submission" date="2025-08" db="UniProtKB">
        <authorList>
            <consortium name="Ensembl"/>
        </authorList>
    </citation>
    <scope>IDENTIFICATION</scope>
</reference>
<proteinExistence type="predicted"/>
<evidence type="ECO:0000313" key="5">
    <source>
        <dbReference type="Proteomes" id="UP000261560"/>
    </source>
</evidence>
<feature type="domain" description="SH3" evidence="3">
    <location>
        <begin position="118"/>
        <end position="176"/>
    </location>
</feature>
<reference evidence="4" key="2">
    <citation type="submission" date="2025-09" db="UniProtKB">
        <authorList>
            <consortium name="Ensembl"/>
        </authorList>
    </citation>
    <scope>IDENTIFICATION</scope>
</reference>
<evidence type="ECO:0000256" key="2">
    <source>
        <dbReference type="PROSITE-ProRule" id="PRU00192"/>
    </source>
</evidence>
<dbReference type="Gene3D" id="2.30.30.40">
    <property type="entry name" value="SH3 Domains"/>
    <property type="match status" value="2"/>
</dbReference>
<dbReference type="PANTHER" id="PTHR46026:SF1">
    <property type="entry name" value="RHO-TYPE GUANINE NUCLEOTIDE EXCHANGE FACTOR, ISOFORM F"/>
    <property type="match status" value="1"/>
</dbReference>
<keyword evidence="5" id="KW-1185">Reference proteome</keyword>
<dbReference type="PRINTS" id="PR00452">
    <property type="entry name" value="SH3DOMAIN"/>
</dbReference>
<dbReference type="PRINTS" id="PR00499">
    <property type="entry name" value="P67PHOX"/>
</dbReference>